<feature type="repeat" description="TPR" evidence="6">
    <location>
        <begin position="193"/>
        <end position="226"/>
    </location>
</feature>
<dbReference type="InterPro" id="IPR011990">
    <property type="entry name" value="TPR-like_helical_dom_sf"/>
</dbReference>
<dbReference type="Proteomes" id="UP000053641">
    <property type="component" value="Unassembled WGS sequence"/>
</dbReference>
<feature type="compositionally biased region" description="Basic and acidic residues" evidence="7">
    <location>
        <begin position="103"/>
        <end position="135"/>
    </location>
</feature>
<dbReference type="SUPFAM" id="SSF48452">
    <property type="entry name" value="TPR-like"/>
    <property type="match status" value="1"/>
</dbReference>
<feature type="compositionally biased region" description="Polar residues" evidence="7">
    <location>
        <begin position="40"/>
        <end position="54"/>
    </location>
</feature>
<reference evidence="8 9" key="1">
    <citation type="submission" date="2014-06" db="EMBL/GenBank/DDBJ databases">
        <title>Genome evolution of avian class.</title>
        <authorList>
            <person name="Zhang G."/>
            <person name="Li C."/>
        </authorList>
    </citation>
    <scope>NUCLEOTIDE SEQUENCE [LARGE SCALE GENOMIC DNA]</scope>
    <source>
        <strain evidence="8">BGI_N309</strain>
    </source>
</reference>
<evidence type="ECO:0000256" key="7">
    <source>
        <dbReference type="SAM" id="MobiDB-lite"/>
    </source>
</evidence>
<dbReference type="Pfam" id="PF00515">
    <property type="entry name" value="TPR_1"/>
    <property type="match status" value="1"/>
</dbReference>
<dbReference type="InterPro" id="IPR019734">
    <property type="entry name" value="TPR_rpt"/>
</dbReference>
<evidence type="ECO:0000256" key="6">
    <source>
        <dbReference type="PROSITE-ProRule" id="PRU00339"/>
    </source>
</evidence>
<gene>
    <name evidence="8" type="ORF">N309_12315</name>
</gene>
<keyword evidence="3 6" id="KW-0802">TPR repeat</keyword>
<feature type="compositionally biased region" description="Basic and acidic residues" evidence="7">
    <location>
        <begin position="1"/>
        <end position="14"/>
    </location>
</feature>
<dbReference type="AlphaFoldDB" id="A0A099ZQN5"/>
<dbReference type="EMBL" id="KL897077">
    <property type="protein sequence ID" value="KGL84176.1"/>
    <property type="molecule type" value="Genomic_DNA"/>
</dbReference>
<evidence type="ECO:0000313" key="9">
    <source>
        <dbReference type="Proteomes" id="UP000053641"/>
    </source>
</evidence>
<evidence type="ECO:0000313" key="8">
    <source>
        <dbReference type="EMBL" id="KGL84176.1"/>
    </source>
</evidence>
<dbReference type="OrthoDB" id="1872379at2759"/>
<dbReference type="PROSITE" id="PS50005">
    <property type="entry name" value="TPR"/>
    <property type="match status" value="3"/>
</dbReference>
<dbReference type="SMART" id="SM00028">
    <property type="entry name" value="TPR"/>
    <property type="match status" value="3"/>
</dbReference>
<name>A0A099ZQN5_TINGU</name>
<evidence type="ECO:0000256" key="1">
    <source>
        <dbReference type="ARBA" id="ARBA00022553"/>
    </source>
</evidence>
<feature type="region of interest" description="Disordered" evidence="7">
    <location>
        <begin position="1"/>
        <end position="135"/>
    </location>
</feature>
<comment type="subunit">
    <text evidence="4">Interacts with the GAP domain of NF1. Interacts (via TPR repeats) with HSP90AA1 and HSPA8.</text>
</comment>
<feature type="compositionally biased region" description="Basic and acidic residues" evidence="7">
    <location>
        <begin position="61"/>
        <end position="78"/>
    </location>
</feature>
<proteinExistence type="predicted"/>
<feature type="repeat" description="TPR" evidence="6">
    <location>
        <begin position="159"/>
        <end position="192"/>
    </location>
</feature>
<dbReference type="FunFam" id="1.25.40.10:FF:000367">
    <property type="entry name" value="Tetratricopeptide repeat domain 1"/>
    <property type="match status" value="1"/>
</dbReference>
<protein>
    <recommendedName>
        <fullName evidence="5">Tetratricopeptide repeat protein 1</fullName>
    </recommendedName>
</protein>
<dbReference type="Pfam" id="PF14559">
    <property type="entry name" value="TPR_19"/>
    <property type="match status" value="1"/>
</dbReference>
<evidence type="ECO:0000256" key="3">
    <source>
        <dbReference type="ARBA" id="ARBA00022803"/>
    </source>
</evidence>
<dbReference type="KEGG" id="tgt:104577225"/>
<sequence>MEESNDSRPLEKSLHNLTLSDQKSSESSSSLAADPKETQNPKNTESGCMSSSATEPPAADESFHDCYDSFEAKEPKADDEGDSQSDENSSRKQTELDEEYLLELEKDMPEEEKQTRRQESTTLKEKGNEQFKKGDYGEAEDSYTRALQICPACFQKDRAVLFSNRAAAKMKQDKTEAALSDCSKAVDLDPNYIRALLRRAELYEKTEKLDEALEDYKTILEKDPSVHQAREACMRLPQQIEERNEKLKKEMMGKLKDLGNLVLRQFGLSTDNFQIKQDSSTGSYSINFVQNPNNNR</sequence>
<keyword evidence="2" id="KW-0677">Repeat</keyword>
<evidence type="ECO:0000256" key="4">
    <source>
        <dbReference type="ARBA" id="ARBA00063969"/>
    </source>
</evidence>
<dbReference type="InterPro" id="IPR052769">
    <property type="entry name" value="TPR_domain_protein"/>
</dbReference>
<evidence type="ECO:0000256" key="2">
    <source>
        <dbReference type="ARBA" id="ARBA00022737"/>
    </source>
</evidence>
<dbReference type="PANTHER" id="PTHR46014">
    <property type="entry name" value="TETRATRICOPEPTIDE REPEAT PROTEIN 1"/>
    <property type="match status" value="1"/>
</dbReference>
<evidence type="ECO:0000256" key="5">
    <source>
        <dbReference type="ARBA" id="ARBA00067165"/>
    </source>
</evidence>
<keyword evidence="1" id="KW-0597">Phosphoprotein</keyword>
<organism evidence="8 9">
    <name type="scientific">Tinamus guttatus</name>
    <name type="common">White-throated tinamou</name>
    <dbReference type="NCBI Taxonomy" id="94827"/>
    <lineage>
        <taxon>Eukaryota</taxon>
        <taxon>Metazoa</taxon>
        <taxon>Chordata</taxon>
        <taxon>Craniata</taxon>
        <taxon>Vertebrata</taxon>
        <taxon>Euteleostomi</taxon>
        <taxon>Archelosauria</taxon>
        <taxon>Archosauria</taxon>
        <taxon>Dinosauria</taxon>
        <taxon>Saurischia</taxon>
        <taxon>Theropoda</taxon>
        <taxon>Coelurosauria</taxon>
        <taxon>Aves</taxon>
        <taxon>Palaeognathae</taxon>
        <taxon>Tinamiformes</taxon>
        <taxon>Tinamidae</taxon>
        <taxon>Tinamus</taxon>
    </lineage>
</organism>
<feature type="repeat" description="TPR" evidence="6">
    <location>
        <begin position="120"/>
        <end position="153"/>
    </location>
</feature>
<dbReference type="PANTHER" id="PTHR46014:SF1">
    <property type="entry name" value="TETRATRICOPEPTIDE REPEAT PROTEIN 1"/>
    <property type="match status" value="1"/>
</dbReference>
<keyword evidence="9" id="KW-1185">Reference proteome</keyword>
<accession>A0A099ZQN5</accession>
<dbReference type="Gene3D" id="1.25.40.10">
    <property type="entry name" value="Tetratricopeptide repeat domain"/>
    <property type="match status" value="1"/>
</dbReference>
<dbReference type="STRING" id="94827.A0A099ZQN5"/>